<reference evidence="2" key="1">
    <citation type="submission" date="2020-07" db="EMBL/GenBank/DDBJ databases">
        <title>Genome sequence and genetic diversity analysis of an under-domesticated orphan crop, white fonio (Digitaria exilis).</title>
        <authorList>
            <person name="Bennetzen J.L."/>
            <person name="Chen S."/>
            <person name="Ma X."/>
            <person name="Wang X."/>
            <person name="Yssel A.E.J."/>
            <person name="Chaluvadi S.R."/>
            <person name="Johnson M."/>
            <person name="Gangashetty P."/>
            <person name="Hamidou F."/>
            <person name="Sanogo M.D."/>
            <person name="Zwaenepoel A."/>
            <person name="Wallace J."/>
            <person name="Van De Peer Y."/>
            <person name="Van Deynze A."/>
        </authorList>
    </citation>
    <scope>NUCLEOTIDE SEQUENCE</scope>
    <source>
        <tissue evidence="2">Leaves</tissue>
    </source>
</reference>
<feature type="domain" description="Reverse transcriptase zinc-binding" evidence="1">
    <location>
        <begin position="12"/>
        <end position="96"/>
    </location>
</feature>
<gene>
    <name evidence="2" type="ORF">HU200_021549</name>
</gene>
<proteinExistence type="predicted"/>
<dbReference type="PANTHER" id="PTHR47746">
    <property type="entry name" value="ZF-RVT DOMAIN-CONTAINING PROTEIN"/>
    <property type="match status" value="1"/>
</dbReference>
<dbReference type="Pfam" id="PF13966">
    <property type="entry name" value="zf-RVT"/>
    <property type="match status" value="1"/>
</dbReference>
<dbReference type="AlphaFoldDB" id="A0A835KBX5"/>
<evidence type="ECO:0000313" key="3">
    <source>
        <dbReference type="Proteomes" id="UP000636709"/>
    </source>
</evidence>
<name>A0A835KBX5_9POAL</name>
<dbReference type="EMBL" id="JACEFO010001666">
    <property type="protein sequence ID" value="KAF8723592.1"/>
    <property type="molecule type" value="Genomic_DNA"/>
</dbReference>
<organism evidence="2 3">
    <name type="scientific">Digitaria exilis</name>
    <dbReference type="NCBI Taxonomy" id="1010633"/>
    <lineage>
        <taxon>Eukaryota</taxon>
        <taxon>Viridiplantae</taxon>
        <taxon>Streptophyta</taxon>
        <taxon>Embryophyta</taxon>
        <taxon>Tracheophyta</taxon>
        <taxon>Spermatophyta</taxon>
        <taxon>Magnoliopsida</taxon>
        <taxon>Liliopsida</taxon>
        <taxon>Poales</taxon>
        <taxon>Poaceae</taxon>
        <taxon>PACMAD clade</taxon>
        <taxon>Panicoideae</taxon>
        <taxon>Panicodae</taxon>
        <taxon>Paniceae</taxon>
        <taxon>Anthephorinae</taxon>
        <taxon>Digitaria</taxon>
    </lineage>
</organism>
<dbReference type="PANTHER" id="PTHR47746:SF40">
    <property type="entry name" value="OS04G0563550 PROTEIN"/>
    <property type="match status" value="1"/>
</dbReference>
<comment type="caution">
    <text evidence="2">The sequence shown here is derived from an EMBL/GenBank/DDBJ whole genome shotgun (WGS) entry which is preliminary data.</text>
</comment>
<accession>A0A835KBX5</accession>
<dbReference type="InterPro" id="IPR026960">
    <property type="entry name" value="RVT-Znf"/>
</dbReference>
<dbReference type="OrthoDB" id="690691at2759"/>
<evidence type="ECO:0000313" key="2">
    <source>
        <dbReference type="EMBL" id="KAF8723592.1"/>
    </source>
</evidence>
<sequence>MPKCKWTVDGQFSTASAYRAYFLGQEAILGAKCLSKTRAPGKCKFFAWLALHDKCWTAARRKRHHLQDDDFCALCGSESESIDHLLVGCSFTRQVWHQLLLRENAASLTPTTQDLALAAWWTRGRKLIHKKSRKPFDSTVVLVSWAIWLERNARTFNRQHRTVAQMVDHILKEAPAWVHARYKTIFSISQQQSAAPSNVGHELVPL</sequence>
<dbReference type="Proteomes" id="UP000636709">
    <property type="component" value="Unassembled WGS sequence"/>
</dbReference>
<keyword evidence="3" id="KW-1185">Reference proteome</keyword>
<protein>
    <recommendedName>
        <fullName evidence="1">Reverse transcriptase zinc-binding domain-containing protein</fullName>
    </recommendedName>
</protein>
<evidence type="ECO:0000259" key="1">
    <source>
        <dbReference type="Pfam" id="PF13966"/>
    </source>
</evidence>